<dbReference type="Proteomes" id="UP001150925">
    <property type="component" value="Unassembled WGS sequence"/>
</dbReference>
<dbReference type="OrthoDB" id="5566167at2759"/>
<evidence type="ECO:0000313" key="2">
    <source>
        <dbReference type="Proteomes" id="UP001150925"/>
    </source>
</evidence>
<accession>A0A9W8ANG6</accession>
<dbReference type="AlphaFoldDB" id="A0A9W8ANG6"/>
<organism evidence="1 2">
    <name type="scientific">Dispira parvispora</name>
    <dbReference type="NCBI Taxonomy" id="1520584"/>
    <lineage>
        <taxon>Eukaryota</taxon>
        <taxon>Fungi</taxon>
        <taxon>Fungi incertae sedis</taxon>
        <taxon>Zoopagomycota</taxon>
        <taxon>Kickxellomycotina</taxon>
        <taxon>Dimargaritomycetes</taxon>
        <taxon>Dimargaritales</taxon>
        <taxon>Dimargaritaceae</taxon>
        <taxon>Dispira</taxon>
    </lineage>
</organism>
<gene>
    <name evidence="1" type="ORF">IWQ62_005108</name>
</gene>
<dbReference type="EMBL" id="JANBPY010001963">
    <property type="protein sequence ID" value="KAJ1957362.1"/>
    <property type="molecule type" value="Genomic_DNA"/>
</dbReference>
<proteinExistence type="predicted"/>
<name>A0A9W8ANG6_9FUNG</name>
<keyword evidence="2" id="KW-1185">Reference proteome</keyword>
<comment type="caution">
    <text evidence="1">The sequence shown here is derived from an EMBL/GenBank/DDBJ whole genome shotgun (WGS) entry which is preliminary data.</text>
</comment>
<protein>
    <submittedName>
        <fullName evidence="1">Uncharacterized protein</fullName>
    </submittedName>
</protein>
<evidence type="ECO:0000313" key="1">
    <source>
        <dbReference type="EMBL" id="KAJ1957362.1"/>
    </source>
</evidence>
<sequence>MGIFGKIKSSFFFTHWEVGKYTKRRASTVPDFDSKTREFYEKNYVDGHYLHRSASTQGHSPQVHLAQFARCQSQYRSGSSRCSEAYTFG</sequence>
<reference evidence="1" key="1">
    <citation type="submission" date="2022-07" db="EMBL/GenBank/DDBJ databases">
        <title>Phylogenomic reconstructions and comparative analyses of Kickxellomycotina fungi.</title>
        <authorList>
            <person name="Reynolds N.K."/>
            <person name="Stajich J.E."/>
            <person name="Barry K."/>
            <person name="Grigoriev I.V."/>
            <person name="Crous P."/>
            <person name="Smith M.E."/>
        </authorList>
    </citation>
    <scope>NUCLEOTIDE SEQUENCE</scope>
    <source>
        <strain evidence="1">RSA 1196</strain>
    </source>
</reference>